<proteinExistence type="predicted"/>
<dbReference type="Proteomes" id="UP001632038">
    <property type="component" value="Unassembled WGS sequence"/>
</dbReference>
<dbReference type="AlphaFoldDB" id="A0ABD3EJV9"/>
<reference evidence="2" key="1">
    <citation type="journal article" date="2024" name="IScience">
        <title>Strigolactones Initiate the Formation of Haustorium-like Structures in Castilleja.</title>
        <authorList>
            <person name="Buerger M."/>
            <person name="Peterson D."/>
            <person name="Chory J."/>
        </authorList>
    </citation>
    <scope>NUCLEOTIDE SEQUENCE [LARGE SCALE GENOMIC DNA]</scope>
</reference>
<protein>
    <submittedName>
        <fullName evidence="1">Uncharacterized protein</fullName>
    </submittedName>
</protein>
<evidence type="ECO:0000313" key="1">
    <source>
        <dbReference type="EMBL" id="KAL3654494.1"/>
    </source>
</evidence>
<gene>
    <name evidence="1" type="ORF">CASFOL_004175</name>
</gene>
<name>A0ABD3EJV9_9LAMI</name>
<comment type="caution">
    <text evidence="1">The sequence shown here is derived from an EMBL/GenBank/DDBJ whole genome shotgun (WGS) entry which is preliminary data.</text>
</comment>
<evidence type="ECO:0000313" key="2">
    <source>
        <dbReference type="Proteomes" id="UP001632038"/>
    </source>
</evidence>
<sequence>MMSLNILSDFKTDIHESVWIRDISVQLLVLKSPRHQVVFTSSVHVDSYFEGLVKLHKITFNDLVCH</sequence>
<organism evidence="1 2">
    <name type="scientific">Castilleja foliolosa</name>
    <dbReference type="NCBI Taxonomy" id="1961234"/>
    <lineage>
        <taxon>Eukaryota</taxon>
        <taxon>Viridiplantae</taxon>
        <taxon>Streptophyta</taxon>
        <taxon>Embryophyta</taxon>
        <taxon>Tracheophyta</taxon>
        <taxon>Spermatophyta</taxon>
        <taxon>Magnoliopsida</taxon>
        <taxon>eudicotyledons</taxon>
        <taxon>Gunneridae</taxon>
        <taxon>Pentapetalae</taxon>
        <taxon>asterids</taxon>
        <taxon>lamiids</taxon>
        <taxon>Lamiales</taxon>
        <taxon>Orobanchaceae</taxon>
        <taxon>Pedicularideae</taxon>
        <taxon>Castillejinae</taxon>
        <taxon>Castilleja</taxon>
    </lineage>
</organism>
<accession>A0ABD3EJV9</accession>
<keyword evidence="2" id="KW-1185">Reference proteome</keyword>
<dbReference type="EMBL" id="JAVIJP010000005">
    <property type="protein sequence ID" value="KAL3654494.1"/>
    <property type="molecule type" value="Genomic_DNA"/>
</dbReference>